<dbReference type="EMBL" id="MTQA01000033">
    <property type="protein sequence ID" value="PNP85024.1"/>
    <property type="molecule type" value="Genomic_DNA"/>
</dbReference>
<reference evidence="4 5" key="1">
    <citation type="submission" date="2017-06" db="EMBL/GenBank/DDBJ databases">
        <title>Genome of Fusarium nygamai isolate CS10214.</title>
        <authorList>
            <person name="Gardiner D.M."/>
            <person name="Obanor F."/>
            <person name="Kazan K."/>
        </authorList>
    </citation>
    <scope>NUCLEOTIDE SEQUENCE [LARGE SCALE GENOMIC DNA]</scope>
    <source>
        <strain evidence="4 5">CS10214</strain>
    </source>
</reference>
<evidence type="ECO:0000256" key="3">
    <source>
        <dbReference type="RuleBase" id="RU000363"/>
    </source>
</evidence>
<dbReference type="Proteomes" id="UP000236664">
    <property type="component" value="Unassembled WGS sequence"/>
</dbReference>
<name>A0A2K0WS22_GIBNY</name>
<protein>
    <submittedName>
        <fullName evidence="4">Uncharacterized protein</fullName>
    </submittedName>
</protein>
<dbReference type="PANTHER" id="PTHR24322:SF736">
    <property type="entry name" value="RETINOL DEHYDROGENASE 10"/>
    <property type="match status" value="1"/>
</dbReference>
<dbReference type="GO" id="GO:0016616">
    <property type="term" value="F:oxidoreductase activity, acting on the CH-OH group of donors, NAD or NADP as acceptor"/>
    <property type="evidence" value="ECO:0007669"/>
    <property type="project" value="TreeGrafter"/>
</dbReference>
<evidence type="ECO:0000256" key="1">
    <source>
        <dbReference type="ARBA" id="ARBA00006484"/>
    </source>
</evidence>
<comment type="similarity">
    <text evidence="1 3">Belongs to the short-chain dehydrogenases/reductases (SDR) family.</text>
</comment>
<dbReference type="Pfam" id="PF00106">
    <property type="entry name" value="adh_short"/>
    <property type="match status" value="1"/>
</dbReference>
<dbReference type="InterPro" id="IPR002347">
    <property type="entry name" value="SDR_fam"/>
</dbReference>
<keyword evidence="5" id="KW-1185">Reference proteome</keyword>
<dbReference type="PRINTS" id="PR00080">
    <property type="entry name" value="SDRFAMILY"/>
</dbReference>
<dbReference type="SUPFAM" id="SSF51735">
    <property type="entry name" value="NAD(P)-binding Rossmann-fold domains"/>
    <property type="match status" value="1"/>
</dbReference>
<dbReference type="PRINTS" id="PR00081">
    <property type="entry name" value="GDHRDH"/>
</dbReference>
<accession>A0A2K0WS22</accession>
<gene>
    <name evidence="4" type="ORF">FNYG_01549</name>
</gene>
<keyword evidence="2" id="KW-0560">Oxidoreductase</keyword>
<dbReference type="Gene3D" id="3.40.50.720">
    <property type="entry name" value="NAD(P)-binding Rossmann-like Domain"/>
    <property type="match status" value="1"/>
</dbReference>
<dbReference type="InterPro" id="IPR036291">
    <property type="entry name" value="NAD(P)-bd_dom_sf"/>
</dbReference>
<dbReference type="OrthoDB" id="10253736at2759"/>
<sequence>MNRLEIQDRLLAIINPNALGPILSSKHTPVILRTLGTLGLAYAINKAFNRLALNNSSSWDWRREIVLVTGGSSGLGELVVRKLAKRCVKVVAVDLNAPKTPFPANVSFYKLDVTNPEKIRRVAQVIREEVGEPTVLVNNAGVAAMKPILEETDQEIRRTFDVNIVAHFFLVREFLPHMAKENHGHIITIASMASFVTLASNVDYSCSKAAALTFHEGLTQELKYRYNAKNVCTRQELVYNIPLKCLFANIII</sequence>
<evidence type="ECO:0000313" key="4">
    <source>
        <dbReference type="EMBL" id="PNP85024.1"/>
    </source>
</evidence>
<evidence type="ECO:0000256" key="2">
    <source>
        <dbReference type="ARBA" id="ARBA00023002"/>
    </source>
</evidence>
<dbReference type="STRING" id="42673.A0A2K0WS22"/>
<dbReference type="AlphaFoldDB" id="A0A2K0WS22"/>
<evidence type="ECO:0000313" key="5">
    <source>
        <dbReference type="Proteomes" id="UP000236664"/>
    </source>
</evidence>
<organism evidence="4 5">
    <name type="scientific">Gibberella nygamai</name>
    <name type="common">Bean root rot disease fungus</name>
    <name type="synonym">Fusarium nygamai</name>
    <dbReference type="NCBI Taxonomy" id="42673"/>
    <lineage>
        <taxon>Eukaryota</taxon>
        <taxon>Fungi</taxon>
        <taxon>Dikarya</taxon>
        <taxon>Ascomycota</taxon>
        <taxon>Pezizomycotina</taxon>
        <taxon>Sordariomycetes</taxon>
        <taxon>Hypocreomycetidae</taxon>
        <taxon>Hypocreales</taxon>
        <taxon>Nectriaceae</taxon>
        <taxon>Fusarium</taxon>
        <taxon>Fusarium fujikuroi species complex</taxon>
    </lineage>
</organism>
<proteinExistence type="inferred from homology"/>
<comment type="caution">
    <text evidence="4">The sequence shown here is derived from an EMBL/GenBank/DDBJ whole genome shotgun (WGS) entry which is preliminary data.</text>
</comment>
<dbReference type="PANTHER" id="PTHR24322">
    <property type="entry name" value="PKSB"/>
    <property type="match status" value="1"/>
</dbReference>